<proteinExistence type="predicted"/>
<gene>
    <name evidence="1" type="ORF">ABT39_MTgene1168</name>
</gene>
<dbReference type="EMBL" id="LKAM01000001">
    <property type="protein sequence ID" value="KUM51321.1"/>
    <property type="molecule type" value="Genomic_DNA"/>
</dbReference>
<protein>
    <submittedName>
        <fullName evidence="1">Uncharacterized protein</fullName>
    </submittedName>
</protein>
<accession>A0A124GP99</accession>
<sequence length="87" mass="9131">MEARTDSNASAFPPTTPAPAYAVASNACSSNTDGETTAYTYGTYAYYALVDGLEAVNVQALEPIVIVIDPPAEAVSVPYPIGDRDRD</sequence>
<comment type="caution">
    <text evidence="1">The sequence shown here is derived from an EMBL/GenBank/DDBJ whole genome shotgun (WGS) entry which is preliminary data.</text>
</comment>
<dbReference type="AlphaFoldDB" id="A0A124GP99"/>
<keyword evidence="1" id="KW-0496">Mitochondrion</keyword>
<geneLocation type="mitochondrion" evidence="1"/>
<evidence type="ECO:0000313" key="1">
    <source>
        <dbReference type="EMBL" id="KUM51321.1"/>
    </source>
</evidence>
<reference evidence="1" key="1">
    <citation type="journal article" date="2015" name="Genome Biol. Evol.">
        <title>Organellar Genomes of White Spruce (Picea glauca): Assembly and Annotation.</title>
        <authorList>
            <person name="Jackman S.D."/>
            <person name="Warren R.L."/>
            <person name="Gibb E.A."/>
            <person name="Vandervalk B.P."/>
            <person name="Mohamadi H."/>
            <person name="Chu J."/>
            <person name="Raymond A."/>
            <person name="Pleasance S."/>
            <person name="Coope R."/>
            <person name="Wildung M.R."/>
            <person name="Ritland C.E."/>
            <person name="Bousquet J."/>
            <person name="Jones S.J."/>
            <person name="Bohlmann J."/>
            <person name="Birol I."/>
        </authorList>
    </citation>
    <scope>NUCLEOTIDE SEQUENCE [LARGE SCALE GENOMIC DNA]</scope>
    <source>
        <tissue evidence="1">Flushing bud</tissue>
    </source>
</reference>
<name>A0A124GP99_PICGL</name>
<organism evidence="1">
    <name type="scientific">Picea glauca</name>
    <name type="common">White spruce</name>
    <name type="synonym">Pinus glauca</name>
    <dbReference type="NCBI Taxonomy" id="3330"/>
    <lineage>
        <taxon>Eukaryota</taxon>
        <taxon>Viridiplantae</taxon>
        <taxon>Streptophyta</taxon>
        <taxon>Embryophyta</taxon>
        <taxon>Tracheophyta</taxon>
        <taxon>Spermatophyta</taxon>
        <taxon>Pinopsida</taxon>
        <taxon>Pinidae</taxon>
        <taxon>Conifers I</taxon>
        <taxon>Pinales</taxon>
        <taxon>Pinaceae</taxon>
        <taxon>Picea</taxon>
    </lineage>
</organism>